<dbReference type="Pfam" id="PF13401">
    <property type="entry name" value="AAA_22"/>
    <property type="match status" value="1"/>
</dbReference>
<dbReference type="SUPFAM" id="SSF46894">
    <property type="entry name" value="C-terminal effector domain of the bipartite response regulators"/>
    <property type="match status" value="1"/>
</dbReference>
<organism evidence="2 3">
    <name type="scientific">Rhodococcus baikonurensis</name>
    <dbReference type="NCBI Taxonomy" id="172041"/>
    <lineage>
        <taxon>Bacteria</taxon>
        <taxon>Bacillati</taxon>
        <taxon>Actinomycetota</taxon>
        <taxon>Actinomycetes</taxon>
        <taxon>Mycobacteriales</taxon>
        <taxon>Nocardiaceae</taxon>
        <taxon>Rhodococcus</taxon>
        <taxon>Rhodococcus erythropolis group</taxon>
    </lineage>
</organism>
<dbReference type="Proteomes" id="UP001589587">
    <property type="component" value="Unassembled WGS sequence"/>
</dbReference>
<dbReference type="SMART" id="SM00421">
    <property type="entry name" value="HTH_LUXR"/>
    <property type="match status" value="1"/>
</dbReference>
<dbReference type="PROSITE" id="PS50043">
    <property type="entry name" value="HTH_LUXR_2"/>
    <property type="match status" value="1"/>
</dbReference>
<proteinExistence type="predicted"/>
<dbReference type="CDD" id="cd06170">
    <property type="entry name" value="LuxR_C_like"/>
    <property type="match status" value="1"/>
</dbReference>
<feature type="domain" description="HTH luxR-type" evidence="1">
    <location>
        <begin position="706"/>
        <end position="771"/>
    </location>
</feature>
<gene>
    <name evidence="2" type="ORF">ACFFQ6_20615</name>
</gene>
<dbReference type="Pfam" id="PF00196">
    <property type="entry name" value="GerE"/>
    <property type="match status" value="1"/>
</dbReference>
<comment type="caution">
    <text evidence="2">The sequence shown here is derived from an EMBL/GenBank/DDBJ whole genome shotgun (WGS) entry which is preliminary data.</text>
</comment>
<dbReference type="PRINTS" id="PR00364">
    <property type="entry name" value="DISEASERSIST"/>
</dbReference>
<evidence type="ECO:0000313" key="3">
    <source>
        <dbReference type="Proteomes" id="UP001589587"/>
    </source>
</evidence>
<accession>A0ABV5XJX6</accession>
<dbReference type="RefSeq" id="WP_378375309.1">
    <property type="nucleotide sequence ID" value="NZ_JBHMAS010000049.1"/>
</dbReference>
<dbReference type="PRINTS" id="PR00038">
    <property type="entry name" value="HTHLUXR"/>
</dbReference>
<dbReference type="Gene3D" id="3.40.50.300">
    <property type="entry name" value="P-loop containing nucleotide triphosphate hydrolases"/>
    <property type="match status" value="1"/>
</dbReference>
<evidence type="ECO:0000313" key="2">
    <source>
        <dbReference type="EMBL" id="MFB9782104.1"/>
    </source>
</evidence>
<dbReference type="SUPFAM" id="SSF52540">
    <property type="entry name" value="P-loop containing nucleoside triphosphate hydrolases"/>
    <property type="match status" value="1"/>
</dbReference>
<dbReference type="Gene3D" id="1.25.40.10">
    <property type="entry name" value="Tetratricopeptide repeat domain"/>
    <property type="match status" value="1"/>
</dbReference>
<dbReference type="PANTHER" id="PTHR47691:SF3">
    <property type="entry name" value="HTH-TYPE TRANSCRIPTIONAL REGULATOR RV0890C-RELATED"/>
    <property type="match status" value="1"/>
</dbReference>
<dbReference type="Gene3D" id="1.10.10.10">
    <property type="entry name" value="Winged helix-like DNA-binding domain superfamily/Winged helix DNA-binding domain"/>
    <property type="match status" value="1"/>
</dbReference>
<dbReference type="SUPFAM" id="SSF48452">
    <property type="entry name" value="TPR-like"/>
    <property type="match status" value="2"/>
</dbReference>
<reference evidence="2 3" key="1">
    <citation type="submission" date="2024-09" db="EMBL/GenBank/DDBJ databases">
        <authorList>
            <person name="Sun Q."/>
            <person name="Mori K."/>
        </authorList>
    </citation>
    <scope>NUCLEOTIDE SEQUENCE [LARGE SCALE GENOMIC DNA]</scope>
    <source>
        <strain evidence="2 3">JCM 11411</strain>
    </source>
</reference>
<dbReference type="InterPro" id="IPR016032">
    <property type="entry name" value="Sig_transdc_resp-reg_C-effctor"/>
</dbReference>
<sequence>MASAVRAEADHRIVGNLPLELTSFVGRRRELADARRLFESSRLLTLTGVGGVGKTRLAIRLAGALQRVFSGGTWLVELGELSDPDLLEDHVALTLGVRPVSSSDSLHAVIDYCADRSLLLVLDNCEHLVDSVARLCGAILRRCAGVKILATSRESLGMGGEVTMRVPSLTTPALRGPNGSTGLAQYESVLLFTERAAAVVPGFALTEENRHTVARICQDLDGLPLPIELAAARLRGMSAEQIMNRLSDRYRLLTNGGRDVPSRQQTLRLSIDWSYDLCSLPEQRLWGRLSVFSGGFDLDAAEGVCGQDSSSTETLDLVTGLVEKSILIREEIDGSVRYHLLDLLREYGREKLDSTGEQLDLPRRHRDWFEGLVIRAESDWISSGQASWAARLGREQHNLYDALEYSISTVGEARSATRMFAAWYRFLLSDGLIGQLRYWADRTLNAADSEPDMFRVDVLCVDAAAHAMQGDLVRARELIDEGRRLAEALGDVRSRALTEWAGGYVDTCAGELDNATAKLESAVTLFRLDENLQYVVISLDTLGLAYILTGALERSAECFDECLEITEPLREVTYQAHALGFLGLIAWLRGDFARTSEYLTRSLRIDSSSMNAAWCIEPLAWTAVAQRDWKHGAVLLGAAAMYWQKIGQPLTGFSRLSSYRENAMDSSRKALGDSAFDREFHRGIVMTEGEAVAYALDERRSASASLSTEAIRLTRREQQVAELVAQGLTNRAIAEHLVISPRTAQGHVENVLTKLGFTSRAQIAAWVVSAAQEDDSQQIKASEGRS</sequence>
<protein>
    <submittedName>
        <fullName evidence="2">LuxR C-terminal-related transcriptional regulator</fullName>
    </submittedName>
</protein>
<keyword evidence="3" id="KW-1185">Reference proteome</keyword>
<dbReference type="Pfam" id="PF25872">
    <property type="entry name" value="HTH_77"/>
    <property type="match status" value="1"/>
</dbReference>
<dbReference type="EMBL" id="JBHMAS010000049">
    <property type="protein sequence ID" value="MFB9782104.1"/>
    <property type="molecule type" value="Genomic_DNA"/>
</dbReference>
<dbReference type="InterPro" id="IPR036388">
    <property type="entry name" value="WH-like_DNA-bd_sf"/>
</dbReference>
<dbReference type="PANTHER" id="PTHR47691">
    <property type="entry name" value="REGULATOR-RELATED"/>
    <property type="match status" value="1"/>
</dbReference>
<dbReference type="InterPro" id="IPR019734">
    <property type="entry name" value="TPR_rpt"/>
</dbReference>
<name>A0ABV5XJX6_9NOCA</name>
<dbReference type="InterPro" id="IPR049945">
    <property type="entry name" value="AAA_22"/>
</dbReference>
<dbReference type="InterPro" id="IPR027417">
    <property type="entry name" value="P-loop_NTPase"/>
</dbReference>
<dbReference type="InterPro" id="IPR058852">
    <property type="entry name" value="HTH_77"/>
</dbReference>
<dbReference type="InterPro" id="IPR000792">
    <property type="entry name" value="Tscrpt_reg_LuxR_C"/>
</dbReference>
<dbReference type="SMART" id="SM00028">
    <property type="entry name" value="TPR"/>
    <property type="match status" value="3"/>
</dbReference>
<evidence type="ECO:0000259" key="1">
    <source>
        <dbReference type="PROSITE" id="PS50043"/>
    </source>
</evidence>
<dbReference type="InterPro" id="IPR011990">
    <property type="entry name" value="TPR-like_helical_dom_sf"/>
</dbReference>